<dbReference type="OrthoDB" id="2988756at2759"/>
<dbReference type="InterPro" id="IPR052337">
    <property type="entry name" value="SAT4-like"/>
</dbReference>
<reference evidence="9 10" key="1">
    <citation type="journal article" date="2012" name="BMC Genomics">
        <title>Tools to kill: Genome of one of the most destructive plant pathogenic fungi Macrophomina phaseolina.</title>
        <authorList>
            <person name="Islam M.S."/>
            <person name="Haque M.S."/>
            <person name="Islam M.M."/>
            <person name="Emdad E.M."/>
            <person name="Halim A."/>
            <person name="Hossen Q.M.M."/>
            <person name="Hossain M.Z."/>
            <person name="Ahmed B."/>
            <person name="Rahim S."/>
            <person name="Rahman M.S."/>
            <person name="Alam M.M."/>
            <person name="Hou S."/>
            <person name="Wan X."/>
            <person name="Saito J.A."/>
            <person name="Alam M."/>
        </authorList>
    </citation>
    <scope>NUCLEOTIDE SEQUENCE [LARGE SCALE GENOMIC DNA]</scope>
    <source>
        <strain evidence="9 10">MS6</strain>
    </source>
</reference>
<comment type="subcellular location">
    <subcellularLocation>
        <location evidence="1">Membrane</location>
        <topology evidence="1">Multi-pass membrane protein</topology>
    </subcellularLocation>
</comment>
<feature type="compositionally biased region" description="Polar residues" evidence="6">
    <location>
        <begin position="272"/>
        <end position="284"/>
    </location>
</feature>
<dbReference type="PANTHER" id="PTHR33048">
    <property type="entry name" value="PTH11-LIKE INTEGRAL MEMBRANE PROTEIN (AFU_ORTHOLOGUE AFUA_5G11245)"/>
    <property type="match status" value="1"/>
</dbReference>
<accession>K2RP22</accession>
<dbReference type="eggNOG" id="ENOG502RT2N">
    <property type="taxonomic scope" value="Eukaryota"/>
</dbReference>
<feature type="transmembrane region" description="Helical" evidence="7">
    <location>
        <begin position="72"/>
        <end position="94"/>
    </location>
</feature>
<dbReference type="InterPro" id="IPR049326">
    <property type="entry name" value="Rhodopsin_dom_fungi"/>
</dbReference>
<evidence type="ECO:0000256" key="5">
    <source>
        <dbReference type="ARBA" id="ARBA00038359"/>
    </source>
</evidence>
<dbReference type="PANTHER" id="PTHR33048:SF2">
    <property type="entry name" value="SRPK"/>
    <property type="match status" value="1"/>
</dbReference>
<dbReference type="Proteomes" id="UP000007129">
    <property type="component" value="Unassembled WGS sequence"/>
</dbReference>
<comment type="similarity">
    <text evidence="5">Belongs to the SAT4 family.</text>
</comment>
<evidence type="ECO:0000256" key="1">
    <source>
        <dbReference type="ARBA" id="ARBA00004141"/>
    </source>
</evidence>
<keyword evidence="3 7" id="KW-1133">Transmembrane helix</keyword>
<comment type="caution">
    <text evidence="9">The sequence shown here is derived from an EMBL/GenBank/DDBJ whole genome shotgun (WGS) entry which is preliminary data.</text>
</comment>
<evidence type="ECO:0000256" key="6">
    <source>
        <dbReference type="SAM" id="MobiDB-lite"/>
    </source>
</evidence>
<evidence type="ECO:0000256" key="7">
    <source>
        <dbReference type="SAM" id="Phobius"/>
    </source>
</evidence>
<evidence type="ECO:0000313" key="9">
    <source>
        <dbReference type="EMBL" id="EKG14507.1"/>
    </source>
</evidence>
<keyword evidence="2 7" id="KW-0812">Transmembrane</keyword>
<evidence type="ECO:0000256" key="2">
    <source>
        <dbReference type="ARBA" id="ARBA00022692"/>
    </source>
</evidence>
<feature type="transmembrane region" description="Helical" evidence="7">
    <location>
        <begin position="197"/>
        <end position="221"/>
    </location>
</feature>
<sequence length="412" mass="46438">MDFTPNIIEIYTLYGVGVRGWHPDDYIIFLTWALYTSVTVVAHVFIIKAGGKHTSLLTHEQRRLMPASEIPAWAYGSKIFMLGQMLYASIVWSLKFNMLFFYRRVTRGLWVEKLVVPAIGLVACTGIAILLIFTCTCRPFSKLWQVWPDPGDHCVPQNYVFFISVLTMNMITDLTIMLIPIPVIAPLNASLWRRLGLYVLFGMGVFCMVAAILRVTFVFALNQSGISAMWSIREDFVAVFVGQAPMLRPFFTRNFWTGEDGTLRSSKAKSYGNRSGNIELSSDPNHSRKSAGAVFGVGSGQHSKKKDPYSVTQIMMTRNESQENIVGGSRNLGPLAKPTEVFRPFRAPHEQAQQDANQRYIYMSMYSPDAHVYATAKQAWSGPTSGVSGVRTDWEAGYSHKRYHGRRLHLYG</sequence>
<evidence type="ECO:0000259" key="8">
    <source>
        <dbReference type="Pfam" id="PF20684"/>
    </source>
</evidence>
<dbReference type="VEuPathDB" id="FungiDB:MPH_08356"/>
<evidence type="ECO:0000313" key="10">
    <source>
        <dbReference type="Proteomes" id="UP000007129"/>
    </source>
</evidence>
<evidence type="ECO:0000256" key="3">
    <source>
        <dbReference type="ARBA" id="ARBA00022989"/>
    </source>
</evidence>
<gene>
    <name evidence="9" type="ORF">MPH_08356</name>
</gene>
<feature type="region of interest" description="Disordered" evidence="6">
    <location>
        <begin position="267"/>
        <end position="306"/>
    </location>
</feature>
<dbReference type="AlphaFoldDB" id="K2RP22"/>
<protein>
    <recommendedName>
        <fullName evidence="8">Rhodopsin domain-containing protein</fullName>
    </recommendedName>
</protein>
<dbReference type="Pfam" id="PF20684">
    <property type="entry name" value="Fung_rhodopsin"/>
    <property type="match status" value="1"/>
</dbReference>
<keyword evidence="4 7" id="KW-0472">Membrane</keyword>
<feature type="transmembrane region" description="Helical" evidence="7">
    <location>
        <begin position="114"/>
        <end position="137"/>
    </location>
</feature>
<evidence type="ECO:0000256" key="4">
    <source>
        <dbReference type="ARBA" id="ARBA00023136"/>
    </source>
</evidence>
<feature type="transmembrane region" description="Helical" evidence="7">
    <location>
        <begin position="158"/>
        <end position="185"/>
    </location>
</feature>
<name>K2RP22_MACPH</name>
<organism evidence="9 10">
    <name type="scientific">Macrophomina phaseolina (strain MS6)</name>
    <name type="common">Charcoal rot fungus</name>
    <dbReference type="NCBI Taxonomy" id="1126212"/>
    <lineage>
        <taxon>Eukaryota</taxon>
        <taxon>Fungi</taxon>
        <taxon>Dikarya</taxon>
        <taxon>Ascomycota</taxon>
        <taxon>Pezizomycotina</taxon>
        <taxon>Dothideomycetes</taxon>
        <taxon>Dothideomycetes incertae sedis</taxon>
        <taxon>Botryosphaeriales</taxon>
        <taxon>Botryosphaeriaceae</taxon>
        <taxon>Macrophomina</taxon>
    </lineage>
</organism>
<feature type="transmembrane region" description="Helical" evidence="7">
    <location>
        <begin position="26"/>
        <end position="51"/>
    </location>
</feature>
<feature type="domain" description="Rhodopsin" evidence="8">
    <location>
        <begin position="19"/>
        <end position="252"/>
    </location>
</feature>
<dbReference type="GO" id="GO:0016020">
    <property type="term" value="C:membrane"/>
    <property type="evidence" value="ECO:0007669"/>
    <property type="project" value="UniProtKB-SubCell"/>
</dbReference>
<dbReference type="EMBL" id="AHHD01000347">
    <property type="protein sequence ID" value="EKG14507.1"/>
    <property type="molecule type" value="Genomic_DNA"/>
</dbReference>
<proteinExistence type="inferred from homology"/>
<dbReference type="HOGENOM" id="CLU_019101_0_0_1"/>
<dbReference type="InParanoid" id="K2RP22"/>